<proteinExistence type="predicted"/>
<name>A0A6U0VMV8_9STRA</name>
<evidence type="ECO:0000313" key="2">
    <source>
        <dbReference type="EMBL" id="CAD8260450.1"/>
    </source>
</evidence>
<organism evidence="3">
    <name type="scientific">Pinguiococcus pyrenoidosus</name>
    <dbReference type="NCBI Taxonomy" id="172671"/>
    <lineage>
        <taxon>Eukaryota</taxon>
        <taxon>Sar</taxon>
        <taxon>Stramenopiles</taxon>
        <taxon>Ochrophyta</taxon>
        <taxon>Pinguiophyceae</taxon>
        <taxon>Pinguiochrysidales</taxon>
        <taxon>Pinguiochrysidaceae</taxon>
        <taxon>Pinguiococcus</taxon>
    </lineage>
</organism>
<gene>
    <name evidence="2" type="ORF">PPYR1160_LOCUS9952</name>
    <name evidence="3" type="ORF">PPYR1160_LOCUS9953</name>
</gene>
<sequence>MLRVRAPAVVGGKSLRRSLSRTVVPGPLRPSFASYFFLPEQGMSSPELLSRTGCTILDGKRSGSLVMLTSSHVAAPFRWPQYYGDVPWLHHVRQDCVTYALELRDLQGEVVDTAPLPASVVHHESRDICVMGLPEDLPFLEHLEPLVRQDLSQDAASQGAEKVYYIHGFEVGEMAGEDEEKTSKSEEAAAAAAEERTGQGSVSTEDDRRPLKPLNVEARFVAAKGDTIYARPAMELPFGMCGSPMVDADGKVAGVVEGVIQGPAANAQITEEQRQALEKMKGLAQLISFAEGLQLVERANL</sequence>
<dbReference type="EMBL" id="HBEA01013090">
    <property type="protein sequence ID" value="CAD8260451.1"/>
    <property type="molecule type" value="Transcribed_RNA"/>
</dbReference>
<feature type="compositionally biased region" description="Basic and acidic residues" evidence="1">
    <location>
        <begin position="181"/>
        <end position="197"/>
    </location>
</feature>
<dbReference type="EMBL" id="HBEA01013089">
    <property type="protein sequence ID" value="CAD8260450.1"/>
    <property type="molecule type" value="Transcribed_RNA"/>
</dbReference>
<feature type="region of interest" description="Disordered" evidence="1">
    <location>
        <begin position="175"/>
        <end position="210"/>
    </location>
</feature>
<reference evidence="3" key="1">
    <citation type="submission" date="2021-01" db="EMBL/GenBank/DDBJ databases">
        <authorList>
            <person name="Corre E."/>
            <person name="Pelletier E."/>
            <person name="Niang G."/>
            <person name="Scheremetjew M."/>
            <person name="Finn R."/>
            <person name="Kale V."/>
            <person name="Holt S."/>
            <person name="Cochrane G."/>
            <person name="Meng A."/>
            <person name="Brown T."/>
            <person name="Cohen L."/>
        </authorList>
    </citation>
    <scope>NUCLEOTIDE SEQUENCE</scope>
    <source>
        <strain evidence="3">CCMP2078</strain>
    </source>
</reference>
<evidence type="ECO:0000256" key="1">
    <source>
        <dbReference type="SAM" id="MobiDB-lite"/>
    </source>
</evidence>
<dbReference type="SUPFAM" id="SSF50494">
    <property type="entry name" value="Trypsin-like serine proteases"/>
    <property type="match status" value="1"/>
</dbReference>
<accession>A0A6U0VMV8</accession>
<dbReference type="InterPro" id="IPR009003">
    <property type="entry name" value="Peptidase_S1_PA"/>
</dbReference>
<protein>
    <submittedName>
        <fullName evidence="3">Uncharacterized protein</fullName>
    </submittedName>
</protein>
<evidence type="ECO:0000313" key="3">
    <source>
        <dbReference type="EMBL" id="CAD8260451.1"/>
    </source>
</evidence>
<dbReference type="AlphaFoldDB" id="A0A6U0VMV8"/>